<dbReference type="PANTHER" id="PTHR42973">
    <property type="entry name" value="BINDING OXIDOREDUCTASE, PUTATIVE (AFU_ORTHOLOGUE AFUA_1G17690)-RELATED"/>
    <property type="match status" value="1"/>
</dbReference>
<evidence type="ECO:0000256" key="3">
    <source>
        <dbReference type="ARBA" id="ARBA00022630"/>
    </source>
</evidence>
<dbReference type="PANTHER" id="PTHR42973:SF39">
    <property type="entry name" value="FAD-BINDING PCMH-TYPE DOMAIN-CONTAINING PROTEIN"/>
    <property type="match status" value="1"/>
</dbReference>
<dbReference type="EMBL" id="BAAAQD010000005">
    <property type="protein sequence ID" value="GAA1512811.1"/>
    <property type="molecule type" value="Genomic_DNA"/>
</dbReference>
<dbReference type="InterPro" id="IPR050416">
    <property type="entry name" value="FAD-linked_Oxidoreductase"/>
</dbReference>
<dbReference type="RefSeq" id="WP_344502381.1">
    <property type="nucleotide sequence ID" value="NZ_BAAAQD010000005.1"/>
</dbReference>
<evidence type="ECO:0000256" key="5">
    <source>
        <dbReference type="ARBA" id="ARBA00023002"/>
    </source>
</evidence>
<feature type="domain" description="FAD-binding PCMH-type" evidence="6">
    <location>
        <begin position="35"/>
        <end position="217"/>
    </location>
</feature>
<name>A0ABP4KYM2_9ACTN</name>
<organism evidence="7 8">
    <name type="scientific">Dactylosporangium maewongense</name>
    <dbReference type="NCBI Taxonomy" id="634393"/>
    <lineage>
        <taxon>Bacteria</taxon>
        <taxon>Bacillati</taxon>
        <taxon>Actinomycetota</taxon>
        <taxon>Actinomycetes</taxon>
        <taxon>Micromonosporales</taxon>
        <taxon>Micromonosporaceae</taxon>
        <taxon>Dactylosporangium</taxon>
    </lineage>
</organism>
<dbReference type="InterPro" id="IPR012951">
    <property type="entry name" value="BBE"/>
</dbReference>
<dbReference type="InterPro" id="IPR006094">
    <property type="entry name" value="Oxid_FAD_bind_N"/>
</dbReference>
<proteinExistence type="inferred from homology"/>
<sequence length="466" mass="50501">MRLDLARLRDSFHGTLVTPYDHGYEAARVLFNTRVRTRPALIAQCADAGDVAAAIAFAREQGLPLAVRGGGHHATGLSLVEGGVVVDVGGLRSVSLDAEARTVTVGPGVGWRDIDKVTYVEHSFTGDDGLEYGLAGPGGECPTVSNAGYSLGGGYGPLGRTYGLGCDHIVAAEVVDASGTVLRVTEDEHPDLFWALRGAGGAGFGVVTSLTYRLNPLPKTVVGGVVAWPVDRAEEVFRAYRDLYAERNDDRLAFCLLLTTEPYPDGEQVVVMYGLYVGPPAEAAEALKPIEALGEPLFSSIGETSYFDLMQGMGEEIVYGLQSKWLGGYFTADGFDEPAFATILDNFRRVPSGYSMVRFDLLGGGEIGRVTPDATAFVHRAPLHYISVIAQWQRDEDTDRNVAWIDGFLERLSPHLTGEVYQNYASRDLTDWAGAYYGANYPRLQQVKLRYDPEDVFSTPQSIKLP</sequence>
<dbReference type="Proteomes" id="UP001501470">
    <property type="component" value="Unassembled WGS sequence"/>
</dbReference>
<dbReference type="InterPro" id="IPR036318">
    <property type="entry name" value="FAD-bd_PCMH-like_sf"/>
</dbReference>
<dbReference type="InterPro" id="IPR016169">
    <property type="entry name" value="FAD-bd_PCMH_sub2"/>
</dbReference>
<dbReference type="SUPFAM" id="SSF56176">
    <property type="entry name" value="FAD-binding/transporter-associated domain-like"/>
    <property type="match status" value="1"/>
</dbReference>
<dbReference type="Pfam" id="PF08031">
    <property type="entry name" value="BBE"/>
    <property type="match status" value="1"/>
</dbReference>
<comment type="similarity">
    <text evidence="2">Belongs to the oxygen-dependent FAD-linked oxidoreductase family.</text>
</comment>
<accession>A0ABP4KYM2</accession>
<dbReference type="Gene3D" id="3.30.43.10">
    <property type="entry name" value="Uridine Diphospho-n-acetylenolpyruvylglucosamine Reductase, domain 2"/>
    <property type="match status" value="1"/>
</dbReference>
<dbReference type="Pfam" id="PF01565">
    <property type="entry name" value="FAD_binding_4"/>
    <property type="match status" value="1"/>
</dbReference>
<dbReference type="InterPro" id="IPR006093">
    <property type="entry name" value="Oxy_OxRdtase_FAD_BS"/>
</dbReference>
<protein>
    <submittedName>
        <fullName evidence="7">FAD-binding oxidoreductase</fullName>
    </submittedName>
</protein>
<dbReference type="InterPro" id="IPR016167">
    <property type="entry name" value="FAD-bd_PCMH_sub1"/>
</dbReference>
<evidence type="ECO:0000313" key="7">
    <source>
        <dbReference type="EMBL" id="GAA1512811.1"/>
    </source>
</evidence>
<comment type="cofactor">
    <cofactor evidence="1">
        <name>FAD</name>
        <dbReference type="ChEBI" id="CHEBI:57692"/>
    </cofactor>
</comment>
<keyword evidence="4" id="KW-0274">FAD</keyword>
<evidence type="ECO:0000256" key="1">
    <source>
        <dbReference type="ARBA" id="ARBA00001974"/>
    </source>
</evidence>
<dbReference type="Gene3D" id="3.40.462.20">
    <property type="match status" value="1"/>
</dbReference>
<keyword evidence="5" id="KW-0560">Oxidoreductase</keyword>
<dbReference type="PROSITE" id="PS51387">
    <property type="entry name" value="FAD_PCMH"/>
    <property type="match status" value="1"/>
</dbReference>
<dbReference type="Gene3D" id="3.30.465.10">
    <property type="match status" value="1"/>
</dbReference>
<evidence type="ECO:0000256" key="4">
    <source>
        <dbReference type="ARBA" id="ARBA00022827"/>
    </source>
</evidence>
<evidence type="ECO:0000313" key="8">
    <source>
        <dbReference type="Proteomes" id="UP001501470"/>
    </source>
</evidence>
<keyword evidence="3" id="KW-0285">Flavoprotein</keyword>
<dbReference type="PROSITE" id="PS00862">
    <property type="entry name" value="OX2_COVAL_FAD"/>
    <property type="match status" value="1"/>
</dbReference>
<evidence type="ECO:0000259" key="6">
    <source>
        <dbReference type="PROSITE" id="PS51387"/>
    </source>
</evidence>
<gene>
    <name evidence="7" type="ORF">GCM10009827_028990</name>
</gene>
<dbReference type="InterPro" id="IPR016166">
    <property type="entry name" value="FAD-bd_PCMH"/>
</dbReference>
<reference evidence="8" key="1">
    <citation type="journal article" date="2019" name="Int. J. Syst. Evol. Microbiol.">
        <title>The Global Catalogue of Microorganisms (GCM) 10K type strain sequencing project: providing services to taxonomists for standard genome sequencing and annotation.</title>
        <authorList>
            <consortium name="The Broad Institute Genomics Platform"/>
            <consortium name="The Broad Institute Genome Sequencing Center for Infectious Disease"/>
            <person name="Wu L."/>
            <person name="Ma J."/>
        </authorList>
    </citation>
    <scope>NUCLEOTIDE SEQUENCE [LARGE SCALE GENOMIC DNA]</scope>
    <source>
        <strain evidence="8">JCM 15933</strain>
    </source>
</reference>
<evidence type="ECO:0000256" key="2">
    <source>
        <dbReference type="ARBA" id="ARBA00005466"/>
    </source>
</evidence>
<comment type="caution">
    <text evidence="7">The sequence shown here is derived from an EMBL/GenBank/DDBJ whole genome shotgun (WGS) entry which is preliminary data.</text>
</comment>
<keyword evidence="8" id="KW-1185">Reference proteome</keyword>